<comment type="caution">
    <text evidence="2">The sequence shown here is derived from an EMBL/GenBank/DDBJ whole genome shotgun (WGS) entry which is preliminary data.</text>
</comment>
<feature type="domain" description="DUF8205" evidence="1">
    <location>
        <begin position="649"/>
        <end position="845"/>
    </location>
</feature>
<keyword evidence="3" id="KW-1185">Reference proteome</keyword>
<dbReference type="Pfam" id="PF26632">
    <property type="entry name" value="DUF8205"/>
    <property type="match status" value="2"/>
</dbReference>
<sequence>MFRLHLLDEDSLRAVSSKPLELIVVVQHEPFQLKDFLQLFDIAALDREEAVAGMPQVVAVSTRREEDMIPSHIESWRESRKLHADFTAKGEYPTVLLTIKQMAAGPGTMFAVTELTIGITIVERMMSHVKHPENSPLDTMPTPTGNIDTDVKNAVQSLNEIIRFDVINFFRLRVRLSRLEKVMISLASVSFPEDDATSTTPLIQEILERAFNCPGRQPMLDPPSRVYIQMLQKKIARERIYRSAVTYSGPELEGARRDILAQHIDSAEEQPVPECKTSFYCSKEVRPSCQLPKTRLERKCNRPIHKRVCNAKTGGDHAVTDSFNNLARNLGFRRLLQLLAIYKHGLHLLDDEALERIKSTPLELVIIVQYEPAEAKDFLRLFDVDATAREAPVTAIPQIVAVSSRKGVDVVPTSIDMWKLAYNEHAGDPVAHKLPIVVLRVEPMALVQGSDNLEMLVCPRLTCSFQIEKSWMRCAKGLETLSLQIVELQMPPPIGNVDSDVRNLVQFFNELVRFDADDLFRLRVKMPWLEQVMVSLASAFTLEEGGLSPIPAIILETLEKNFACAPGHRLGLDPSALSFIEQLLKKIARERFYRLAIFHTGPELRGLRRDILARHIVLHEGWQQVPEVPEIRPTHKFTCNPAGGAYSNVLNNMVGNPFMEWYLNLLVIYKQGLHLLDEESLQSLKSRPLELAILLQYEPVEIQDFLELFDVASIEDRRLIRGMAQITAASIVSEEDMSQSALDHWKLRRKVYLQSQSRGGSDIPLEFMLRVYHLVPGTEAMPISIRSQLVTVNIGEIFMNFARHGTGCPLDMPKPVGDSQTDVKNIIESANELIRRDVKDRMHYRVWLTMHSKLIVSLASVPEPSHIEGLIKDSQTEEGPVGGPSSPLRMMNVTALNRFLIEAMRKKVVRERVYLEAAERYGYEAAAARMGRTGIPGDIVNSQVVPDIWRGMLN</sequence>
<dbReference type="AlphaFoldDB" id="A0A409XZG5"/>
<accession>A0A409XZG5</accession>
<evidence type="ECO:0000313" key="3">
    <source>
        <dbReference type="Proteomes" id="UP000284706"/>
    </source>
</evidence>
<dbReference type="InterPro" id="IPR058518">
    <property type="entry name" value="DUF8205"/>
</dbReference>
<reference evidence="2 3" key="1">
    <citation type="journal article" date="2018" name="Evol. Lett.">
        <title>Horizontal gene cluster transfer increased hallucinogenic mushroom diversity.</title>
        <authorList>
            <person name="Reynolds H.T."/>
            <person name="Vijayakumar V."/>
            <person name="Gluck-Thaler E."/>
            <person name="Korotkin H.B."/>
            <person name="Matheny P.B."/>
            <person name="Slot J.C."/>
        </authorList>
    </citation>
    <scope>NUCLEOTIDE SEQUENCE [LARGE SCALE GENOMIC DNA]</scope>
    <source>
        <strain evidence="2 3">SRW20</strain>
    </source>
</reference>
<dbReference type="OrthoDB" id="5231159at2759"/>
<gene>
    <name evidence="2" type="ORF">CVT26_004812</name>
</gene>
<protein>
    <recommendedName>
        <fullName evidence="1">DUF8205 domain-containing protein</fullName>
    </recommendedName>
</protein>
<evidence type="ECO:0000259" key="1">
    <source>
        <dbReference type="Pfam" id="PF26632"/>
    </source>
</evidence>
<dbReference type="EMBL" id="NHYE01001391">
    <property type="protein sequence ID" value="PPQ96177.1"/>
    <property type="molecule type" value="Genomic_DNA"/>
</dbReference>
<evidence type="ECO:0000313" key="2">
    <source>
        <dbReference type="EMBL" id="PPQ96177.1"/>
    </source>
</evidence>
<dbReference type="Proteomes" id="UP000284706">
    <property type="component" value="Unassembled WGS sequence"/>
</dbReference>
<name>A0A409XZG5_9AGAR</name>
<organism evidence="2 3">
    <name type="scientific">Gymnopilus dilepis</name>
    <dbReference type="NCBI Taxonomy" id="231916"/>
    <lineage>
        <taxon>Eukaryota</taxon>
        <taxon>Fungi</taxon>
        <taxon>Dikarya</taxon>
        <taxon>Basidiomycota</taxon>
        <taxon>Agaricomycotina</taxon>
        <taxon>Agaricomycetes</taxon>
        <taxon>Agaricomycetidae</taxon>
        <taxon>Agaricales</taxon>
        <taxon>Agaricineae</taxon>
        <taxon>Hymenogastraceae</taxon>
        <taxon>Gymnopilus</taxon>
    </lineage>
</organism>
<dbReference type="InParanoid" id="A0A409XZG5"/>
<feature type="domain" description="DUF8205" evidence="1">
    <location>
        <begin position="12"/>
        <end position="188"/>
    </location>
</feature>
<proteinExistence type="predicted"/>